<comment type="subunit">
    <text evidence="1 6">Homodimer.</text>
</comment>
<dbReference type="InterPro" id="IPR023753">
    <property type="entry name" value="FAD/NAD-binding_dom"/>
</dbReference>
<dbReference type="HAMAP" id="MF_01685">
    <property type="entry name" value="FENR2"/>
    <property type="match status" value="1"/>
</dbReference>
<reference evidence="9 10" key="1">
    <citation type="submission" date="2018-03" db="EMBL/GenBank/DDBJ databases">
        <title>Bacillus urumqiensis sp. nov., a moderately haloalkaliphilic bacterium isolated from a salt lake.</title>
        <authorList>
            <person name="Zhao B."/>
            <person name="Liao Z."/>
        </authorList>
    </citation>
    <scope>NUCLEOTIDE SEQUENCE [LARGE SCALE GENOMIC DNA]</scope>
    <source>
        <strain evidence="9 10">BZ-SZ-XJ18</strain>
    </source>
</reference>
<dbReference type="Proteomes" id="UP000243650">
    <property type="component" value="Unassembled WGS sequence"/>
</dbReference>
<evidence type="ECO:0000313" key="9">
    <source>
        <dbReference type="EMBL" id="PRO66071.1"/>
    </source>
</evidence>
<feature type="binding site" evidence="6">
    <location>
        <position position="45"/>
    </location>
    <ligand>
        <name>FAD</name>
        <dbReference type="ChEBI" id="CHEBI:57692"/>
    </ligand>
</feature>
<keyword evidence="4 6" id="KW-0521">NADP</keyword>
<comment type="similarity">
    <text evidence="6">Belongs to the ferredoxin--NADP reductase type 2 family.</text>
</comment>
<feature type="compositionally biased region" description="Basic and acidic residues" evidence="7">
    <location>
        <begin position="330"/>
        <end position="347"/>
    </location>
</feature>
<dbReference type="SUPFAM" id="SSF51905">
    <property type="entry name" value="FAD/NAD(P)-binding domain"/>
    <property type="match status" value="1"/>
</dbReference>
<feature type="binding site" evidence="6">
    <location>
        <position position="85"/>
    </location>
    <ligand>
        <name>FAD</name>
        <dbReference type="ChEBI" id="CHEBI:57692"/>
    </ligand>
</feature>
<dbReference type="OrthoDB" id="9806179at2"/>
<sequence length="347" mass="37792">MTVTDITVIGGGPAGLYAAFYSGVRQMSVRLIEAQEELGGKVRLYPEKMIWDVGGVPPARGSEFRKNLIQQGLTFDPEVHTGTTVTDIKRQENGQFEIITHDGRSFASKTVIIAAGSGIINPQRLTIDGAERFEISNLHYTVQSLETFRGKNVLISGGGNAAIDWANELDDIAGRVILSCRSEVMKGHESEVNKVMCSNVDCQFRTSIHRLIASEDGSRIAQVELLCGEDEYRTVDVDHVIVNHGYERELTFLNDSTIALEQTGHQRIAADADGRTSIDGLYAAGDVVDYSGKLNLLAGAFQDAANAVNAAKQFVDPEAGAKGMVSSHNEVFKKRNEEMKKQEAASK</sequence>
<comment type="cofactor">
    <cofactor evidence="6">
        <name>FAD</name>
        <dbReference type="ChEBI" id="CHEBI:57692"/>
    </cofactor>
    <text evidence="6">Binds 1 FAD per subunit.</text>
</comment>
<feature type="binding site" evidence="6">
    <location>
        <position position="120"/>
    </location>
    <ligand>
        <name>FAD</name>
        <dbReference type="ChEBI" id="CHEBI:57692"/>
    </ligand>
</feature>
<evidence type="ECO:0000259" key="8">
    <source>
        <dbReference type="Pfam" id="PF07992"/>
    </source>
</evidence>
<feature type="domain" description="FAD/NAD(P)-binding" evidence="8">
    <location>
        <begin position="5"/>
        <end position="307"/>
    </location>
</feature>
<gene>
    <name evidence="9" type="ORF">C6I21_07155</name>
</gene>
<evidence type="ECO:0000256" key="3">
    <source>
        <dbReference type="ARBA" id="ARBA00022827"/>
    </source>
</evidence>
<feature type="binding site" evidence="6">
    <location>
        <position position="33"/>
    </location>
    <ligand>
        <name>FAD</name>
        <dbReference type="ChEBI" id="CHEBI:57692"/>
    </ligand>
</feature>
<proteinExistence type="inferred from homology"/>
<evidence type="ECO:0000313" key="10">
    <source>
        <dbReference type="Proteomes" id="UP000243650"/>
    </source>
</evidence>
<protein>
    <recommendedName>
        <fullName evidence="6">Ferredoxin--NADP reductase</fullName>
        <shortName evidence="6">FNR</shortName>
        <shortName evidence="6">Fd-NADP(+) reductase</shortName>
        <ecNumber evidence="6">1.18.1.2</ecNumber>
    </recommendedName>
</protein>
<keyword evidence="10" id="KW-1185">Reference proteome</keyword>
<dbReference type="PRINTS" id="PR00368">
    <property type="entry name" value="FADPNR"/>
</dbReference>
<dbReference type="GO" id="GO:0050660">
    <property type="term" value="F:flavin adenine dinucleotide binding"/>
    <property type="evidence" value="ECO:0007669"/>
    <property type="project" value="UniProtKB-UniRule"/>
</dbReference>
<dbReference type="GO" id="GO:0004324">
    <property type="term" value="F:ferredoxin-NADP+ reductase activity"/>
    <property type="evidence" value="ECO:0007669"/>
    <property type="project" value="UniProtKB-UniRule"/>
</dbReference>
<dbReference type="EMBL" id="PVNS01000005">
    <property type="protein sequence ID" value="PRO66071.1"/>
    <property type="molecule type" value="Genomic_DNA"/>
</dbReference>
<feature type="binding site" evidence="6">
    <location>
        <position position="327"/>
    </location>
    <ligand>
        <name>FAD</name>
        <dbReference type="ChEBI" id="CHEBI:57692"/>
    </ligand>
</feature>
<feature type="binding site" evidence="6">
    <location>
        <position position="286"/>
    </location>
    <ligand>
        <name>FAD</name>
        <dbReference type="ChEBI" id="CHEBI:57692"/>
    </ligand>
</feature>
<accession>A0A2P6MII1</accession>
<evidence type="ECO:0000256" key="1">
    <source>
        <dbReference type="ARBA" id="ARBA00011738"/>
    </source>
</evidence>
<dbReference type="PANTHER" id="PTHR48105">
    <property type="entry name" value="THIOREDOXIN REDUCTASE 1-RELATED-RELATED"/>
    <property type="match status" value="1"/>
</dbReference>
<dbReference type="InterPro" id="IPR022890">
    <property type="entry name" value="Fd--NADP_Rdtase_type_2"/>
</dbReference>
<evidence type="ECO:0000256" key="6">
    <source>
        <dbReference type="HAMAP-Rule" id="MF_01685"/>
    </source>
</evidence>
<evidence type="ECO:0000256" key="4">
    <source>
        <dbReference type="ARBA" id="ARBA00022857"/>
    </source>
</evidence>
<dbReference type="InterPro" id="IPR050097">
    <property type="entry name" value="Ferredoxin-NADP_redctase_2"/>
</dbReference>
<dbReference type="PRINTS" id="PR00469">
    <property type="entry name" value="PNDRDTASEII"/>
</dbReference>
<dbReference type="RefSeq" id="WP_105958754.1">
    <property type="nucleotide sequence ID" value="NZ_PVNS01000005.1"/>
</dbReference>
<comment type="caution">
    <text evidence="9">The sequence shown here is derived from an EMBL/GenBank/DDBJ whole genome shotgun (WGS) entry which is preliminary data.</text>
</comment>
<dbReference type="Gene3D" id="3.50.50.60">
    <property type="entry name" value="FAD/NAD(P)-binding domain"/>
    <property type="match status" value="2"/>
</dbReference>
<evidence type="ECO:0000256" key="2">
    <source>
        <dbReference type="ARBA" id="ARBA00022630"/>
    </source>
</evidence>
<dbReference type="InterPro" id="IPR036188">
    <property type="entry name" value="FAD/NAD-bd_sf"/>
</dbReference>
<evidence type="ECO:0000256" key="7">
    <source>
        <dbReference type="SAM" id="MobiDB-lite"/>
    </source>
</evidence>
<feature type="binding site" evidence="6">
    <location>
        <position position="41"/>
    </location>
    <ligand>
        <name>FAD</name>
        <dbReference type="ChEBI" id="CHEBI:57692"/>
    </ligand>
</feature>
<feature type="region of interest" description="Disordered" evidence="7">
    <location>
        <begin position="325"/>
        <end position="347"/>
    </location>
</feature>
<dbReference type="GO" id="GO:0050661">
    <property type="term" value="F:NADP binding"/>
    <property type="evidence" value="ECO:0007669"/>
    <property type="project" value="UniProtKB-UniRule"/>
</dbReference>
<comment type="caution">
    <text evidence="6">Lacks conserved residue(s) required for the propagation of feature annotation.</text>
</comment>
<dbReference type="Pfam" id="PF07992">
    <property type="entry name" value="Pyr_redox_2"/>
    <property type="match status" value="1"/>
</dbReference>
<comment type="catalytic activity">
    <reaction evidence="6">
        <text>2 reduced [2Fe-2S]-[ferredoxin] + NADP(+) + H(+) = 2 oxidized [2Fe-2S]-[ferredoxin] + NADPH</text>
        <dbReference type="Rhea" id="RHEA:20125"/>
        <dbReference type="Rhea" id="RHEA-COMP:10000"/>
        <dbReference type="Rhea" id="RHEA-COMP:10001"/>
        <dbReference type="ChEBI" id="CHEBI:15378"/>
        <dbReference type="ChEBI" id="CHEBI:33737"/>
        <dbReference type="ChEBI" id="CHEBI:33738"/>
        <dbReference type="ChEBI" id="CHEBI:57783"/>
        <dbReference type="ChEBI" id="CHEBI:58349"/>
        <dbReference type="EC" id="1.18.1.2"/>
    </reaction>
</comment>
<evidence type="ECO:0000256" key="5">
    <source>
        <dbReference type="ARBA" id="ARBA00023002"/>
    </source>
</evidence>
<dbReference type="AlphaFoldDB" id="A0A2P6MII1"/>
<keyword evidence="3 6" id="KW-0274">FAD</keyword>
<keyword evidence="2 6" id="KW-0285">Flavoprotein</keyword>
<keyword evidence="5 6" id="KW-0560">Oxidoreductase</keyword>
<organism evidence="9 10">
    <name type="scientific">Alkalicoccus urumqiensis</name>
    <name type="common">Bacillus urumqiensis</name>
    <dbReference type="NCBI Taxonomy" id="1548213"/>
    <lineage>
        <taxon>Bacteria</taxon>
        <taxon>Bacillati</taxon>
        <taxon>Bacillota</taxon>
        <taxon>Bacilli</taxon>
        <taxon>Bacillales</taxon>
        <taxon>Bacillaceae</taxon>
        <taxon>Alkalicoccus</taxon>
    </lineage>
</organism>
<name>A0A2P6MII1_ALKUR</name>
<dbReference type="EC" id="1.18.1.2" evidence="6"/>